<name>A0A8H6L0S6_9LECA</name>
<feature type="compositionally biased region" description="Acidic residues" evidence="1">
    <location>
        <begin position="239"/>
        <end position="260"/>
    </location>
</feature>
<dbReference type="RefSeq" id="XP_037160716.1">
    <property type="nucleotide sequence ID" value="XM_037312311.1"/>
</dbReference>
<feature type="region of interest" description="Disordered" evidence="1">
    <location>
        <begin position="227"/>
        <end position="336"/>
    </location>
</feature>
<reference evidence="2 3" key="1">
    <citation type="journal article" date="2020" name="Genomics">
        <title>Complete, high-quality genomes from long-read metagenomic sequencing of two wolf lichen thalli reveals enigmatic genome architecture.</title>
        <authorList>
            <person name="McKenzie S.K."/>
            <person name="Walston R.F."/>
            <person name="Allen J.L."/>
        </authorList>
    </citation>
    <scope>NUCLEOTIDE SEQUENCE [LARGE SCALE GENOMIC DNA]</scope>
    <source>
        <strain evidence="2">WasteWater2</strain>
    </source>
</reference>
<organism evidence="2 3">
    <name type="scientific">Letharia columbiana</name>
    <dbReference type="NCBI Taxonomy" id="112416"/>
    <lineage>
        <taxon>Eukaryota</taxon>
        <taxon>Fungi</taxon>
        <taxon>Dikarya</taxon>
        <taxon>Ascomycota</taxon>
        <taxon>Pezizomycotina</taxon>
        <taxon>Lecanoromycetes</taxon>
        <taxon>OSLEUM clade</taxon>
        <taxon>Lecanoromycetidae</taxon>
        <taxon>Lecanorales</taxon>
        <taxon>Lecanorineae</taxon>
        <taxon>Parmeliaceae</taxon>
        <taxon>Letharia</taxon>
    </lineage>
</organism>
<protein>
    <submittedName>
        <fullName evidence="2">Uncharacterized protein</fullName>
    </submittedName>
</protein>
<dbReference type="GeneID" id="59292072"/>
<comment type="caution">
    <text evidence="2">The sequence shown here is derived from an EMBL/GenBank/DDBJ whole genome shotgun (WGS) entry which is preliminary data.</text>
</comment>
<dbReference type="AlphaFoldDB" id="A0A8H6L0S6"/>
<dbReference type="Proteomes" id="UP000578531">
    <property type="component" value="Unassembled WGS sequence"/>
</dbReference>
<feature type="compositionally biased region" description="Basic residues" evidence="1">
    <location>
        <begin position="281"/>
        <end position="291"/>
    </location>
</feature>
<dbReference type="EMBL" id="JACCJC010000058">
    <property type="protein sequence ID" value="KAF6231283.1"/>
    <property type="molecule type" value="Genomic_DNA"/>
</dbReference>
<accession>A0A8H6L0S6</accession>
<proteinExistence type="predicted"/>
<dbReference type="OrthoDB" id="5418867at2759"/>
<gene>
    <name evidence="2" type="ORF">HO173_010426</name>
</gene>
<keyword evidence="3" id="KW-1185">Reference proteome</keyword>
<evidence type="ECO:0000313" key="2">
    <source>
        <dbReference type="EMBL" id="KAF6231283.1"/>
    </source>
</evidence>
<evidence type="ECO:0000313" key="3">
    <source>
        <dbReference type="Proteomes" id="UP000578531"/>
    </source>
</evidence>
<sequence length="350" mass="38080">MVAISICYDRPAWDITAPPLAPVNAFMSPRDFLLMPNLSTRSVLARDASPRPPRLRKITRNLRRSRLRPGHLVRPCRNSSYVDNLVKMVQGQPAVDWKNRENNAKLFAAVLALIPGTPDYTKIAADFGESFLIVTSSKATIVIYYHIATALGLNIHKTKTIGTADGVCYIGPNVPAKAISYRLNVVRKEGVALGLSPGSGSFSTPTKINRAAKRTVPAATKNMLKGMGRKRGGMLSDAPSDDSDIAMNSEEDETAAETDDEKIPTTPIPSVKRQKTVNGRVSKRISPRKGKKTDYKKLDDPFATMDNAKDENGNNVFGEPSGTESEDTYATDGSFKETGKDAAVKLEEAV</sequence>
<evidence type="ECO:0000256" key="1">
    <source>
        <dbReference type="SAM" id="MobiDB-lite"/>
    </source>
</evidence>